<dbReference type="GO" id="GO:0051666">
    <property type="term" value="P:actin cortical patch localization"/>
    <property type="evidence" value="ECO:0007669"/>
    <property type="project" value="TreeGrafter"/>
</dbReference>
<dbReference type="EMBL" id="KB020873">
    <property type="protein sequence ID" value="ELA29152.1"/>
    <property type="molecule type" value="Genomic_DNA"/>
</dbReference>
<name>L2FS23_COLFN</name>
<dbReference type="GO" id="GO:0035091">
    <property type="term" value="F:phosphatidylinositol binding"/>
    <property type="evidence" value="ECO:0007669"/>
    <property type="project" value="TreeGrafter"/>
</dbReference>
<evidence type="ECO:0000259" key="2">
    <source>
        <dbReference type="Pfam" id="PF04366"/>
    </source>
</evidence>
<reference evidence="3" key="1">
    <citation type="submission" date="2012-08" db="EMBL/GenBank/DDBJ databases">
        <title>Genome analysis of Colletotrichum orbiculare and Colletotrichum fructicola.</title>
        <authorList>
            <person name="Gan P.H.P."/>
            <person name="Ikeda K."/>
            <person name="Irieda H."/>
            <person name="Narusaka M."/>
            <person name="O'Connell R.J."/>
            <person name="Narusaka Y."/>
            <person name="Takano Y."/>
            <person name="Kubo Y."/>
            <person name="Shirasu K."/>
        </authorList>
    </citation>
    <scope>NUCLEOTIDE SEQUENCE</scope>
    <source>
        <strain evidence="3">Nara gc5</strain>
    </source>
</reference>
<feature type="compositionally biased region" description="Polar residues" evidence="1">
    <location>
        <begin position="247"/>
        <end position="256"/>
    </location>
</feature>
<organism evidence="3">
    <name type="scientific">Colletotrichum fructicola (strain Nara gc5)</name>
    <name type="common">Anthracnose fungus</name>
    <name type="synonym">Colletotrichum gloeosporioides (strain Nara gc5)</name>
    <dbReference type="NCBI Taxonomy" id="1213859"/>
    <lineage>
        <taxon>Eukaryota</taxon>
        <taxon>Fungi</taxon>
        <taxon>Dikarya</taxon>
        <taxon>Ascomycota</taxon>
        <taxon>Pezizomycotina</taxon>
        <taxon>Sordariomycetes</taxon>
        <taxon>Hypocreomycetidae</taxon>
        <taxon>Glomerellales</taxon>
        <taxon>Glomerellaceae</taxon>
        <taxon>Colletotrichum</taxon>
        <taxon>Colletotrichum gloeosporioides species complex</taxon>
    </lineage>
</organism>
<dbReference type="STRING" id="1213859.L2FS23"/>
<dbReference type="InterPro" id="IPR051702">
    <property type="entry name" value="SH3_domain_YSC84-like"/>
</dbReference>
<dbReference type="Pfam" id="PF04366">
    <property type="entry name" value="Ysc84"/>
    <property type="match status" value="1"/>
</dbReference>
<dbReference type="PANTHER" id="PTHR15629:SF2">
    <property type="entry name" value="SH3 DOMAIN-CONTAINING YSC84-LIKE PROTEIN 1"/>
    <property type="match status" value="1"/>
</dbReference>
<feature type="compositionally biased region" description="Basic and acidic residues" evidence="1">
    <location>
        <begin position="257"/>
        <end position="266"/>
    </location>
</feature>
<sequence>MGFHNPLPSSMEAECKKCAKILTSFVDARRFGPDRVIPAKVLSSAKGLAVITVFKAGLFGSGRFGSGVVVARLPNGSWSAPSAVALAGTGIGSQIGLELVDFVFVLNSSDAVKTFSQAGSLSFGGTNRRGAAAIYSYSKAKGFFAGISLEGSVMAERKGANDKMYGWPYSAGQLLSGVVEPPHAAAPLMEVLKMNAFGSYMILPIGIQSPVMPSPRLEAERSAGSSYDDADVPLVALSPRPLRSRPETGTMTSQQQYREHEEQHAAEQRLQALRYEGSQSGRQRPREQK</sequence>
<gene>
    <name evidence="3" type="ORF">CGGC5_10413</name>
</gene>
<dbReference type="HOGENOM" id="CLU_015320_1_1_1"/>
<dbReference type="GO" id="GO:0030479">
    <property type="term" value="C:actin cortical patch"/>
    <property type="evidence" value="ECO:0007669"/>
    <property type="project" value="TreeGrafter"/>
</dbReference>
<dbReference type="InterPro" id="IPR033643">
    <property type="entry name" value="SYLF_SH3YL1-like"/>
</dbReference>
<feature type="domain" description="Ysc84 actin-binding" evidence="2">
    <location>
        <begin position="88"/>
        <end position="194"/>
    </location>
</feature>
<proteinExistence type="predicted"/>
<dbReference type="PANTHER" id="PTHR15629">
    <property type="entry name" value="SH3YL1 PROTEIN"/>
    <property type="match status" value="1"/>
</dbReference>
<feature type="region of interest" description="Disordered" evidence="1">
    <location>
        <begin position="216"/>
        <end position="266"/>
    </location>
</feature>
<dbReference type="GO" id="GO:0051015">
    <property type="term" value="F:actin filament binding"/>
    <property type="evidence" value="ECO:0007669"/>
    <property type="project" value="TreeGrafter"/>
</dbReference>
<dbReference type="CDD" id="cd11525">
    <property type="entry name" value="SYLF_SH3YL1_like"/>
    <property type="match status" value="1"/>
</dbReference>
<accession>L2FS23</accession>
<dbReference type="GO" id="GO:0051017">
    <property type="term" value="P:actin filament bundle assembly"/>
    <property type="evidence" value="ECO:0007669"/>
    <property type="project" value="TreeGrafter"/>
</dbReference>
<dbReference type="AlphaFoldDB" id="L2FS23"/>
<evidence type="ECO:0000313" key="3">
    <source>
        <dbReference type="EMBL" id="ELA29152.1"/>
    </source>
</evidence>
<evidence type="ECO:0000256" key="1">
    <source>
        <dbReference type="SAM" id="MobiDB-lite"/>
    </source>
</evidence>
<dbReference type="InterPro" id="IPR007461">
    <property type="entry name" value="Ysc84_actin-binding"/>
</dbReference>
<protein>
    <submittedName>
        <fullName evidence="3">Duf500 and sh3 domain protein</fullName>
    </submittedName>
</protein>